<evidence type="ECO:0000256" key="4">
    <source>
        <dbReference type="ARBA" id="ARBA00022801"/>
    </source>
</evidence>
<evidence type="ECO:0000313" key="8">
    <source>
        <dbReference type="Proteomes" id="UP000734854"/>
    </source>
</evidence>
<keyword evidence="5" id="KW-0833">Ubl conjugation pathway</keyword>
<dbReference type="Proteomes" id="UP000734854">
    <property type="component" value="Unassembled WGS sequence"/>
</dbReference>
<dbReference type="InterPro" id="IPR001394">
    <property type="entry name" value="Peptidase_C19_UCH"/>
</dbReference>
<keyword evidence="5" id="KW-0788">Thiol protease</keyword>
<evidence type="ECO:0000256" key="1">
    <source>
        <dbReference type="ARBA" id="ARBA00000707"/>
    </source>
</evidence>
<dbReference type="PROSITE" id="PS50235">
    <property type="entry name" value="USP_3"/>
    <property type="match status" value="1"/>
</dbReference>
<gene>
    <name evidence="7" type="ORF">ZIOFF_039356</name>
</gene>
<feature type="domain" description="USP" evidence="6">
    <location>
        <begin position="23"/>
        <end position="426"/>
    </location>
</feature>
<dbReference type="GO" id="GO:0005829">
    <property type="term" value="C:cytosol"/>
    <property type="evidence" value="ECO:0007669"/>
    <property type="project" value="TreeGrafter"/>
</dbReference>
<keyword evidence="8" id="KW-1185">Reference proteome</keyword>
<dbReference type="GO" id="GO:0004843">
    <property type="term" value="F:cysteine-type deubiquitinase activity"/>
    <property type="evidence" value="ECO:0007669"/>
    <property type="project" value="UniProtKB-UniRule"/>
</dbReference>
<dbReference type="PROSITE" id="PS00973">
    <property type="entry name" value="USP_2"/>
    <property type="match status" value="1"/>
</dbReference>
<dbReference type="InterPro" id="IPR050164">
    <property type="entry name" value="Peptidase_C19"/>
</dbReference>
<protein>
    <recommendedName>
        <fullName evidence="5">Ubiquitin carboxyl-terminal hydrolase</fullName>
        <ecNumber evidence="5">3.4.19.12</ecNumber>
    </recommendedName>
</protein>
<dbReference type="Pfam" id="PF00443">
    <property type="entry name" value="UCH"/>
    <property type="match status" value="2"/>
</dbReference>
<comment type="function">
    <text evidence="5">Recognizes and hydrolyzes the peptide bond at the C-terminal Gly of ubiquitin. Involved in the processing of poly-ubiquitin precursors as well as that of ubiquitinated proteins.</text>
</comment>
<keyword evidence="4 5" id="KW-0378">Hydrolase</keyword>
<evidence type="ECO:0000313" key="7">
    <source>
        <dbReference type="EMBL" id="KAG6499566.1"/>
    </source>
</evidence>
<dbReference type="EC" id="3.4.19.12" evidence="5"/>
<dbReference type="SUPFAM" id="SSF54001">
    <property type="entry name" value="Cysteine proteinases"/>
    <property type="match status" value="1"/>
</dbReference>
<dbReference type="GO" id="GO:0006508">
    <property type="term" value="P:proteolysis"/>
    <property type="evidence" value="ECO:0007669"/>
    <property type="project" value="UniProtKB-KW"/>
</dbReference>
<keyword evidence="3 5" id="KW-0645">Protease</keyword>
<dbReference type="PROSITE" id="PS00972">
    <property type="entry name" value="USP_1"/>
    <property type="match status" value="1"/>
</dbReference>
<evidence type="ECO:0000256" key="5">
    <source>
        <dbReference type="RuleBase" id="RU366025"/>
    </source>
</evidence>
<comment type="caution">
    <text evidence="7">The sequence shown here is derived from an EMBL/GenBank/DDBJ whole genome shotgun (WGS) entry which is preliminary data.</text>
</comment>
<dbReference type="PANTHER" id="PTHR24006:SF733">
    <property type="entry name" value="RE52890P"/>
    <property type="match status" value="1"/>
</dbReference>
<name>A0A8J5G4D8_ZINOF</name>
<organism evidence="7 8">
    <name type="scientific">Zingiber officinale</name>
    <name type="common">Ginger</name>
    <name type="synonym">Amomum zingiber</name>
    <dbReference type="NCBI Taxonomy" id="94328"/>
    <lineage>
        <taxon>Eukaryota</taxon>
        <taxon>Viridiplantae</taxon>
        <taxon>Streptophyta</taxon>
        <taxon>Embryophyta</taxon>
        <taxon>Tracheophyta</taxon>
        <taxon>Spermatophyta</taxon>
        <taxon>Magnoliopsida</taxon>
        <taxon>Liliopsida</taxon>
        <taxon>Zingiberales</taxon>
        <taxon>Zingiberaceae</taxon>
        <taxon>Zingiber</taxon>
    </lineage>
</organism>
<comment type="similarity">
    <text evidence="2 5">Belongs to the peptidase C19 family.</text>
</comment>
<accession>A0A8J5G4D8</accession>
<comment type="catalytic activity">
    <reaction evidence="1 5">
        <text>Thiol-dependent hydrolysis of ester, thioester, amide, peptide and isopeptide bonds formed by the C-terminal Gly of ubiquitin (a 76-residue protein attached to proteins as an intracellular targeting signal).</text>
        <dbReference type="EC" id="3.4.19.12"/>
    </reaction>
</comment>
<dbReference type="EMBL" id="JACMSC010000011">
    <property type="protein sequence ID" value="KAG6499566.1"/>
    <property type="molecule type" value="Genomic_DNA"/>
</dbReference>
<dbReference type="GO" id="GO:0005634">
    <property type="term" value="C:nucleus"/>
    <property type="evidence" value="ECO:0007669"/>
    <property type="project" value="TreeGrafter"/>
</dbReference>
<evidence type="ECO:0000259" key="6">
    <source>
        <dbReference type="PROSITE" id="PS50235"/>
    </source>
</evidence>
<dbReference type="InterPro" id="IPR028889">
    <property type="entry name" value="USP"/>
</dbReference>
<evidence type="ECO:0000256" key="3">
    <source>
        <dbReference type="ARBA" id="ARBA00022670"/>
    </source>
</evidence>
<dbReference type="PANTHER" id="PTHR24006">
    <property type="entry name" value="UBIQUITIN CARBOXYL-TERMINAL HYDROLASE"/>
    <property type="match status" value="1"/>
</dbReference>
<reference evidence="7 8" key="1">
    <citation type="submission" date="2020-08" db="EMBL/GenBank/DDBJ databases">
        <title>Plant Genome Project.</title>
        <authorList>
            <person name="Zhang R.-G."/>
        </authorList>
    </citation>
    <scope>NUCLEOTIDE SEQUENCE [LARGE SCALE GENOMIC DNA]</scope>
    <source>
        <tissue evidence="7">Rhizome</tissue>
    </source>
</reference>
<dbReference type="Gene3D" id="3.90.70.10">
    <property type="entry name" value="Cysteine proteinases"/>
    <property type="match status" value="1"/>
</dbReference>
<dbReference type="InterPro" id="IPR018200">
    <property type="entry name" value="USP_CS"/>
</dbReference>
<dbReference type="AlphaFoldDB" id="A0A8J5G4D8"/>
<dbReference type="CDD" id="cd02663">
    <property type="entry name" value="Peptidase_C19G"/>
    <property type="match status" value="1"/>
</dbReference>
<sequence>MGATGSKLEKTLGEQFPEGERYFGLENFGNTCYCNSVLQMLFVSLDSLDLIAVDFIVMGITNRVAFFDFLFGALYFCVPFREQLLKYYDNKKSVVEADENLLTCLADLFSKICSQKKKTGIVSPRRFVQRVKKENELFRSYMHQDAHEFLNFLLNELVDILEKECNNAKSSPEGLSSLDKVANGSDNSLANGVKKEPLVTWVHKSFQGILTNETRCLRCETVSARDETFFDLSLDIEQNSSITSCLKNFSSTETLNAEDKFFCNKCCRMLHLYIKYRVKSEMLCSISANWLRGMKFLLSEAQKRMKIKKPPNVLVMHLKRFKYVEQLGRNKKLSYRVVFPLELKLNNTMEDSDIEYSLFSVVVHVGSGPNHGHYVSLVKSHNHWLFYDDEHVEIIDESTMQTFFGSAQEYSSHTDHGPALLLWSSALQISLAVPLCRPGIQLCRPGFPLCRLGLLLCRPALLFHSADLVFRPTDLVFRSADQPCRSALQTWYSALQTSPITPLCRLGLPLCRLGLSLCRLALLFRSADLIFRPADLVFHSADQPCPSALQTWPSALQTWPSALQTSPIAPVCRSADLLYRSANLPSRSLPRSINQLLLIV</sequence>
<proteinExistence type="inferred from homology"/>
<dbReference type="GO" id="GO:0016579">
    <property type="term" value="P:protein deubiquitination"/>
    <property type="evidence" value="ECO:0007669"/>
    <property type="project" value="InterPro"/>
</dbReference>
<evidence type="ECO:0000256" key="2">
    <source>
        <dbReference type="ARBA" id="ARBA00009085"/>
    </source>
</evidence>
<dbReference type="InterPro" id="IPR038765">
    <property type="entry name" value="Papain-like_cys_pep_sf"/>
</dbReference>